<dbReference type="PROSITE" id="PS50076">
    <property type="entry name" value="DNAJ_2"/>
    <property type="match status" value="1"/>
</dbReference>
<dbReference type="SMART" id="SM00271">
    <property type="entry name" value="DnaJ"/>
    <property type="match status" value="1"/>
</dbReference>
<dbReference type="PANTHER" id="PTHR44137:SF7">
    <property type="entry name" value="J DOMAIN-CONTAINING PROTEIN"/>
    <property type="match status" value="1"/>
</dbReference>
<dbReference type="AlphaFoldDB" id="A0AAD3P3F7"/>
<dbReference type="SUPFAM" id="SSF46565">
    <property type="entry name" value="Chaperone J-domain"/>
    <property type="match status" value="1"/>
</dbReference>
<evidence type="ECO:0000313" key="2">
    <source>
        <dbReference type="EMBL" id="GMG98755.1"/>
    </source>
</evidence>
<dbReference type="InterPro" id="IPR036869">
    <property type="entry name" value="J_dom_sf"/>
</dbReference>
<name>A0AAD3P3F7_NEPGR</name>
<organism evidence="2 3">
    <name type="scientific">Nepenthes gracilis</name>
    <name type="common">Slender pitcher plant</name>
    <dbReference type="NCBI Taxonomy" id="150966"/>
    <lineage>
        <taxon>Eukaryota</taxon>
        <taxon>Viridiplantae</taxon>
        <taxon>Streptophyta</taxon>
        <taxon>Embryophyta</taxon>
        <taxon>Tracheophyta</taxon>
        <taxon>Spermatophyta</taxon>
        <taxon>Magnoliopsida</taxon>
        <taxon>eudicotyledons</taxon>
        <taxon>Gunneridae</taxon>
        <taxon>Pentapetalae</taxon>
        <taxon>Caryophyllales</taxon>
        <taxon>Nepenthaceae</taxon>
        <taxon>Nepenthes</taxon>
    </lineage>
</organism>
<dbReference type="Pfam" id="PF11926">
    <property type="entry name" value="DUF3444"/>
    <property type="match status" value="1"/>
</dbReference>
<dbReference type="Pfam" id="PF23551">
    <property type="entry name" value="Zn_ribbon_20"/>
    <property type="match status" value="1"/>
</dbReference>
<evidence type="ECO:0000259" key="1">
    <source>
        <dbReference type="PROSITE" id="PS50076"/>
    </source>
</evidence>
<proteinExistence type="predicted"/>
<dbReference type="InterPro" id="IPR024593">
    <property type="entry name" value="DUF3444"/>
</dbReference>
<feature type="domain" description="J" evidence="1">
    <location>
        <begin position="66"/>
        <end position="130"/>
    </location>
</feature>
<dbReference type="Gene3D" id="1.10.287.110">
    <property type="entry name" value="DnaJ domain"/>
    <property type="match status" value="1"/>
</dbReference>
<dbReference type="Pfam" id="PF00226">
    <property type="entry name" value="DnaJ"/>
    <property type="match status" value="1"/>
</dbReference>
<comment type="caution">
    <text evidence="2">The sequence shown here is derived from an EMBL/GenBank/DDBJ whole genome shotgun (WGS) entry which is preliminary data.</text>
</comment>
<dbReference type="PANTHER" id="PTHR44137">
    <property type="entry name" value="BNAC03G44070D PROTEIN"/>
    <property type="match status" value="1"/>
</dbReference>
<evidence type="ECO:0000313" key="3">
    <source>
        <dbReference type="Proteomes" id="UP001279734"/>
    </source>
</evidence>
<dbReference type="CDD" id="cd06257">
    <property type="entry name" value="DnaJ"/>
    <property type="match status" value="1"/>
</dbReference>
<dbReference type="EMBL" id="BSYO01000001">
    <property type="protein sequence ID" value="GMG98755.1"/>
    <property type="molecule type" value="Genomic_DNA"/>
</dbReference>
<gene>
    <name evidence="2" type="ORF">Nepgr_000595</name>
</gene>
<keyword evidence="3" id="KW-1185">Reference proteome</keyword>
<dbReference type="InterPro" id="IPR001623">
    <property type="entry name" value="DnaJ_domain"/>
</dbReference>
<protein>
    <recommendedName>
        <fullName evidence="1">J domain-containing protein</fullName>
    </recommendedName>
</protein>
<accession>A0AAD3P3F7</accession>
<dbReference type="Proteomes" id="UP001279734">
    <property type="component" value="Unassembled WGS sequence"/>
</dbReference>
<reference evidence="2" key="1">
    <citation type="submission" date="2023-05" db="EMBL/GenBank/DDBJ databases">
        <title>Nepenthes gracilis genome sequencing.</title>
        <authorList>
            <person name="Fukushima K."/>
        </authorList>
    </citation>
    <scope>NUCLEOTIDE SEQUENCE</scope>
    <source>
        <strain evidence="2">SING2019-196</strain>
    </source>
</reference>
<sequence>MESKQEEALKAKENAEKRFAAKDFVGAKNYALKAQALFPELNGISQMVATFDVYIASEAKVNGEIDLFSVLGLKPSADRSTAKKQYKKLAVLLHPDKNRTVGADGAFKLVSEAWTLLSDRVKRGSEDLKRNSWLSTTAVHGAAFSDTCSKPHLPPTFWTLCTSCQVQYEYHRKYVNKRLSCKNCRATFMAVELVTAPLDGSYPVCPWSYMSDNGYRGDGYNSVQFFPTDGIFVTVNGIPQCHGSEYMPFQWNTYPGTCAGYVDPNGLMSPSSDTICHANGYVCKPGKTIKVVDTNADGSIGYNECTKATSPYKRRKVEFGGVTVNGNEVGSKVVSEATMANGSGSNGVSPKICSPDAPWFDARSLLIEKARTEIQKKLEEMKPAWAAGRRSGEGRRKGNLDSLILMPKKTRPLMLSVPDSDFHDFDRERAEECFRPKQIWALYDEDDGMPRLYCVIRAVISVKPFKIHISYLSSKTDAEFGPVNWINSGFTKSCGNFRACNSDTVEQVNMFSHLLGREKAGRGGCVRIYPKSGDIWAVYRNWSPDWKRTTPNEVRHQYEMVEVLADYSEELGVRVITLTKLDGFKTVYRRDTSDDAIRWIPKKEMVRFSHRVPSWLLKEVDGLPKGCWDLDPAATPDVLLRAARDVKVEDGSLRGLV</sequence>
<dbReference type="PRINTS" id="PR00625">
    <property type="entry name" value="JDOMAIN"/>
</dbReference>
<dbReference type="InterPro" id="IPR056988">
    <property type="entry name" value="Zn_ribbon_pln"/>
</dbReference>